<sequence>MSSILQYCSSPSSRNFFVLLVFIVDPLSSKFQGDDLFSSSFFIRDPSLKMVQWPPFLLATKIPIALDMAAQFTSKDADLWRRIYADEYIKCSVIECYESFKLVIIILVVGEKEKWYDLVNNGQSMTQMGRILRRLEFGDPSMFNGDMVKCTKTINVLSVAAAAIDNCEVEISEYLTHVPNNISRTKFEKGKQIFHRP</sequence>
<gene>
    <name evidence="2" type="primary">CALS5</name>
    <name evidence="2" type="ORF">KSP39_PZI011556</name>
</gene>
<evidence type="ECO:0000313" key="2">
    <source>
        <dbReference type="EMBL" id="KAK8939087.1"/>
    </source>
</evidence>
<proteinExistence type="predicted"/>
<name>A0AAP0G656_9ASPA</name>
<reference evidence="2 3" key="1">
    <citation type="journal article" date="2022" name="Nat. Plants">
        <title>Genomes of leafy and leafless Platanthera orchids illuminate the evolution of mycoheterotrophy.</title>
        <authorList>
            <person name="Li M.H."/>
            <person name="Liu K.W."/>
            <person name="Li Z."/>
            <person name="Lu H.C."/>
            <person name="Ye Q.L."/>
            <person name="Zhang D."/>
            <person name="Wang J.Y."/>
            <person name="Li Y.F."/>
            <person name="Zhong Z.M."/>
            <person name="Liu X."/>
            <person name="Yu X."/>
            <person name="Liu D.K."/>
            <person name="Tu X.D."/>
            <person name="Liu B."/>
            <person name="Hao Y."/>
            <person name="Liao X.Y."/>
            <person name="Jiang Y.T."/>
            <person name="Sun W.H."/>
            <person name="Chen J."/>
            <person name="Chen Y.Q."/>
            <person name="Ai Y."/>
            <person name="Zhai J.W."/>
            <person name="Wu S.S."/>
            <person name="Zhou Z."/>
            <person name="Hsiao Y.Y."/>
            <person name="Wu W.L."/>
            <person name="Chen Y.Y."/>
            <person name="Lin Y.F."/>
            <person name="Hsu J.L."/>
            <person name="Li C.Y."/>
            <person name="Wang Z.W."/>
            <person name="Zhao X."/>
            <person name="Zhong W.Y."/>
            <person name="Ma X.K."/>
            <person name="Ma L."/>
            <person name="Huang J."/>
            <person name="Chen G.Z."/>
            <person name="Huang M.Z."/>
            <person name="Huang L."/>
            <person name="Peng D.H."/>
            <person name="Luo Y.B."/>
            <person name="Zou S.Q."/>
            <person name="Chen S.P."/>
            <person name="Lan S."/>
            <person name="Tsai W.C."/>
            <person name="Van de Peer Y."/>
            <person name="Liu Z.J."/>
        </authorList>
    </citation>
    <scope>NUCLEOTIDE SEQUENCE [LARGE SCALE GENOMIC DNA]</scope>
    <source>
        <strain evidence="2">Lor287</strain>
    </source>
</reference>
<dbReference type="EMBL" id="JBBWWQ010000009">
    <property type="protein sequence ID" value="KAK8939087.1"/>
    <property type="molecule type" value="Genomic_DNA"/>
</dbReference>
<dbReference type="Proteomes" id="UP001418222">
    <property type="component" value="Unassembled WGS sequence"/>
</dbReference>
<keyword evidence="3" id="KW-1185">Reference proteome</keyword>
<dbReference type="InterPro" id="IPR058851">
    <property type="entry name" value="CALS1_helical"/>
</dbReference>
<evidence type="ECO:0000259" key="1">
    <source>
        <dbReference type="Pfam" id="PF25968"/>
    </source>
</evidence>
<dbReference type="AlphaFoldDB" id="A0AAP0G656"/>
<protein>
    <submittedName>
        <fullName evidence="2">Callose synthase 5</fullName>
    </submittedName>
</protein>
<accession>A0AAP0G656</accession>
<feature type="domain" description="Callose synthase helical" evidence="1">
    <location>
        <begin position="54"/>
        <end position="114"/>
    </location>
</feature>
<evidence type="ECO:0000313" key="3">
    <source>
        <dbReference type="Proteomes" id="UP001418222"/>
    </source>
</evidence>
<organism evidence="2 3">
    <name type="scientific">Platanthera zijinensis</name>
    <dbReference type="NCBI Taxonomy" id="2320716"/>
    <lineage>
        <taxon>Eukaryota</taxon>
        <taxon>Viridiplantae</taxon>
        <taxon>Streptophyta</taxon>
        <taxon>Embryophyta</taxon>
        <taxon>Tracheophyta</taxon>
        <taxon>Spermatophyta</taxon>
        <taxon>Magnoliopsida</taxon>
        <taxon>Liliopsida</taxon>
        <taxon>Asparagales</taxon>
        <taxon>Orchidaceae</taxon>
        <taxon>Orchidoideae</taxon>
        <taxon>Orchideae</taxon>
        <taxon>Orchidinae</taxon>
        <taxon>Platanthera</taxon>
    </lineage>
</organism>
<comment type="caution">
    <text evidence="2">The sequence shown here is derived from an EMBL/GenBank/DDBJ whole genome shotgun (WGS) entry which is preliminary data.</text>
</comment>
<dbReference type="Pfam" id="PF25968">
    <property type="entry name" value="CALS1"/>
    <property type="match status" value="1"/>
</dbReference>